<dbReference type="PANTHER" id="PTHR12978">
    <property type="entry name" value="HISTIDINE TRIAD HIT PROTEIN MEMBER"/>
    <property type="match status" value="1"/>
</dbReference>
<protein>
    <recommendedName>
        <fullName evidence="6">Scavenger mRNA decapping enzyme</fullName>
    </recommendedName>
</protein>
<dbReference type="GO" id="GO:0000932">
    <property type="term" value="C:P-body"/>
    <property type="evidence" value="ECO:0007669"/>
    <property type="project" value="TreeGrafter"/>
</dbReference>
<accession>A0A0C9TVE1</accession>
<dbReference type="Gene3D" id="3.30.200.40">
    <property type="entry name" value="Scavenger mRNA decapping enzyme, N-terminal domain"/>
    <property type="match status" value="1"/>
</dbReference>
<dbReference type="InterPro" id="IPR036265">
    <property type="entry name" value="HIT-like_sf"/>
</dbReference>
<proteinExistence type="inferred from homology"/>
<feature type="active site" description="Nucleophile" evidence="2">
    <location>
        <position position="271"/>
    </location>
</feature>
<dbReference type="SUPFAM" id="SSF54197">
    <property type="entry name" value="HIT-like"/>
    <property type="match status" value="1"/>
</dbReference>
<dbReference type="PIRSF" id="PIRSF028973">
    <property type="entry name" value="Scavenger_mRNA_decap_enz"/>
    <property type="match status" value="1"/>
</dbReference>
<dbReference type="HOGENOM" id="CLU_041045_1_0_1"/>
<evidence type="ECO:0000313" key="5">
    <source>
        <dbReference type="Proteomes" id="UP000053647"/>
    </source>
</evidence>
<feature type="binding site" evidence="3">
    <location>
        <position position="197"/>
    </location>
    <ligand>
        <name>substrate</name>
    </ligand>
</feature>
<dbReference type="InterPro" id="IPR008594">
    <property type="entry name" value="DcpS/DCS2"/>
</dbReference>
<dbReference type="Pfam" id="PF11969">
    <property type="entry name" value="DcpS_C"/>
    <property type="match status" value="1"/>
</dbReference>
<evidence type="ECO:0000256" key="2">
    <source>
        <dbReference type="PIRSR" id="PIRSR028973-1"/>
    </source>
</evidence>
<organism evidence="4 5">
    <name type="scientific">Paxillus involutus ATCC 200175</name>
    <dbReference type="NCBI Taxonomy" id="664439"/>
    <lineage>
        <taxon>Eukaryota</taxon>
        <taxon>Fungi</taxon>
        <taxon>Dikarya</taxon>
        <taxon>Basidiomycota</taxon>
        <taxon>Agaricomycotina</taxon>
        <taxon>Agaricomycetes</taxon>
        <taxon>Agaricomycetidae</taxon>
        <taxon>Boletales</taxon>
        <taxon>Paxilineae</taxon>
        <taxon>Paxillaceae</taxon>
        <taxon>Paxillus</taxon>
    </lineage>
</organism>
<dbReference type="GO" id="GO:0000290">
    <property type="term" value="P:deadenylation-dependent decapping of nuclear-transcribed mRNA"/>
    <property type="evidence" value="ECO:0007669"/>
    <property type="project" value="InterPro"/>
</dbReference>
<name>A0A0C9TVE1_PAXIN</name>
<dbReference type="AlphaFoldDB" id="A0A0C9TVE1"/>
<dbReference type="OrthoDB" id="10264956at2759"/>
<evidence type="ECO:0000256" key="1">
    <source>
        <dbReference type="ARBA" id="ARBA00010208"/>
    </source>
</evidence>
<evidence type="ECO:0000313" key="4">
    <source>
        <dbReference type="EMBL" id="KIJ11682.1"/>
    </source>
</evidence>
<feature type="binding site" evidence="3">
    <location>
        <begin position="262"/>
        <end position="273"/>
    </location>
    <ligand>
        <name>substrate</name>
    </ligand>
</feature>
<dbReference type="GO" id="GO:0016787">
    <property type="term" value="F:hydrolase activity"/>
    <property type="evidence" value="ECO:0007669"/>
    <property type="project" value="InterPro"/>
</dbReference>
<keyword evidence="5" id="KW-1185">Reference proteome</keyword>
<feature type="binding site" evidence="3">
    <location>
        <position position="169"/>
    </location>
    <ligand>
        <name>substrate</name>
    </ligand>
</feature>
<feature type="binding site" evidence="3">
    <location>
        <position position="195"/>
    </location>
    <ligand>
        <name>substrate</name>
    </ligand>
</feature>
<dbReference type="Proteomes" id="UP000053647">
    <property type="component" value="Unassembled WGS sequence"/>
</dbReference>
<dbReference type="Gene3D" id="3.30.428.10">
    <property type="entry name" value="HIT-like"/>
    <property type="match status" value="1"/>
</dbReference>
<dbReference type="GO" id="GO:0005634">
    <property type="term" value="C:nucleus"/>
    <property type="evidence" value="ECO:0007669"/>
    <property type="project" value="TreeGrafter"/>
</dbReference>
<dbReference type="PANTHER" id="PTHR12978:SF0">
    <property type="entry name" value="M7GPPPX DIPHOSPHATASE"/>
    <property type="match status" value="1"/>
</dbReference>
<feature type="binding site" evidence="3">
    <location>
        <position position="179"/>
    </location>
    <ligand>
        <name>substrate</name>
    </ligand>
</feature>
<gene>
    <name evidence="4" type="ORF">PAXINDRAFT_177308</name>
</gene>
<comment type="similarity">
    <text evidence="1">Belongs to the HIT family.</text>
</comment>
<evidence type="ECO:0008006" key="6">
    <source>
        <dbReference type="Google" id="ProtNLM"/>
    </source>
</evidence>
<dbReference type="GO" id="GO:0000340">
    <property type="term" value="F:RNA 7-methylguanosine cap binding"/>
    <property type="evidence" value="ECO:0007669"/>
    <property type="project" value="TreeGrafter"/>
</dbReference>
<evidence type="ECO:0000256" key="3">
    <source>
        <dbReference type="PIRSR" id="PIRSR028973-2"/>
    </source>
</evidence>
<dbReference type="InterPro" id="IPR011145">
    <property type="entry name" value="Scavenger_mRNA_decap_enz_N"/>
</dbReference>
<sequence length="345" mass="38585">MHPTSSTASTFHYEIKDFSFGRILDENPNFHSVIVLGTLPAPSSLQSSETYPSKEASAPSESAAVARLPAILRIERTAFPPSFTDGLSSGVVASTRLIEHTDIYSWMHGWLERKEDLPDVKINVIFPATEVHIRKYTKQELLMVTETPELYDRVVKPYIEAFPASRTQWVRDVVDGKSEAERVLCRTSDFLIFPDMKWDPSGPISSLYLLALACGPSIRSLRDLRGGDRGHVGMLEEIKEKAYEIVAERWGLGRGSLRMYVHYQPSYYHFHVHIVHASQAGMMGMTVGQAHLLDDIISMLKLSPTILSELTFTYGLGSQHGLYDAMAAAQAELDVSRKGGDRVRQ</sequence>
<reference evidence="4 5" key="1">
    <citation type="submission" date="2014-06" db="EMBL/GenBank/DDBJ databases">
        <authorList>
            <consortium name="DOE Joint Genome Institute"/>
            <person name="Kuo A."/>
            <person name="Kohler A."/>
            <person name="Nagy L.G."/>
            <person name="Floudas D."/>
            <person name="Copeland A."/>
            <person name="Barry K.W."/>
            <person name="Cichocki N."/>
            <person name="Veneault-Fourrey C."/>
            <person name="LaButti K."/>
            <person name="Lindquist E.A."/>
            <person name="Lipzen A."/>
            <person name="Lundell T."/>
            <person name="Morin E."/>
            <person name="Murat C."/>
            <person name="Sun H."/>
            <person name="Tunlid A."/>
            <person name="Henrissat B."/>
            <person name="Grigoriev I.V."/>
            <person name="Hibbett D.S."/>
            <person name="Martin F."/>
            <person name="Nordberg H.P."/>
            <person name="Cantor M.N."/>
            <person name="Hua S.X."/>
        </authorList>
    </citation>
    <scope>NUCLEOTIDE SEQUENCE [LARGE SCALE GENOMIC DNA]</scope>
    <source>
        <strain evidence="4 5">ATCC 200175</strain>
    </source>
</reference>
<dbReference type="EMBL" id="KN819374">
    <property type="protein sequence ID" value="KIJ11682.1"/>
    <property type="molecule type" value="Genomic_DNA"/>
</dbReference>
<reference evidence="5" key="2">
    <citation type="submission" date="2015-01" db="EMBL/GenBank/DDBJ databases">
        <title>Evolutionary Origins and Diversification of the Mycorrhizal Mutualists.</title>
        <authorList>
            <consortium name="DOE Joint Genome Institute"/>
            <consortium name="Mycorrhizal Genomics Consortium"/>
            <person name="Kohler A."/>
            <person name="Kuo A."/>
            <person name="Nagy L.G."/>
            <person name="Floudas D."/>
            <person name="Copeland A."/>
            <person name="Barry K.W."/>
            <person name="Cichocki N."/>
            <person name="Veneault-Fourrey C."/>
            <person name="LaButti K."/>
            <person name="Lindquist E.A."/>
            <person name="Lipzen A."/>
            <person name="Lundell T."/>
            <person name="Morin E."/>
            <person name="Murat C."/>
            <person name="Riley R."/>
            <person name="Ohm R."/>
            <person name="Sun H."/>
            <person name="Tunlid A."/>
            <person name="Henrissat B."/>
            <person name="Grigoriev I.V."/>
            <person name="Hibbett D.S."/>
            <person name="Martin F."/>
        </authorList>
    </citation>
    <scope>NUCLEOTIDE SEQUENCE [LARGE SCALE GENOMIC DNA]</scope>
    <source>
        <strain evidence="5">ATCC 200175</strain>
    </source>
</reference>
<dbReference type="Pfam" id="PF05652">
    <property type="entry name" value="DcpS"/>
    <property type="match status" value="1"/>
</dbReference>
<dbReference type="SUPFAM" id="SSF102860">
    <property type="entry name" value="mRNA decapping enzyme DcpS N-terminal domain"/>
    <property type="match status" value="1"/>
</dbReference>